<dbReference type="EMBL" id="BMFR01000001">
    <property type="protein sequence ID" value="GGG65751.1"/>
    <property type="molecule type" value="Genomic_DNA"/>
</dbReference>
<comment type="caution">
    <text evidence="2">The sequence shown here is derived from an EMBL/GenBank/DDBJ whole genome shotgun (WGS) entry which is preliminary data.</text>
</comment>
<evidence type="ECO:0000256" key="1">
    <source>
        <dbReference type="SAM" id="MobiDB-lite"/>
    </source>
</evidence>
<dbReference type="RefSeq" id="WP_188453917.1">
    <property type="nucleotide sequence ID" value="NZ_BMFR01000001.1"/>
</dbReference>
<proteinExistence type="predicted"/>
<keyword evidence="3" id="KW-1185">Reference proteome</keyword>
<feature type="region of interest" description="Disordered" evidence="1">
    <location>
        <begin position="114"/>
        <end position="134"/>
    </location>
</feature>
<dbReference type="Proteomes" id="UP000622860">
    <property type="component" value="Unassembled WGS sequence"/>
</dbReference>
<reference evidence="2" key="2">
    <citation type="submission" date="2020-09" db="EMBL/GenBank/DDBJ databases">
        <authorList>
            <person name="Sun Q."/>
            <person name="Zhou Y."/>
        </authorList>
    </citation>
    <scope>NUCLEOTIDE SEQUENCE</scope>
    <source>
        <strain evidence="2">CGMCC 1.12754</strain>
    </source>
</reference>
<organism evidence="2 3">
    <name type="scientific">Virgibacillus oceani</name>
    <dbReference type="NCBI Taxonomy" id="1479511"/>
    <lineage>
        <taxon>Bacteria</taxon>
        <taxon>Bacillati</taxon>
        <taxon>Bacillota</taxon>
        <taxon>Bacilli</taxon>
        <taxon>Bacillales</taxon>
        <taxon>Bacillaceae</taxon>
        <taxon>Virgibacillus</taxon>
    </lineage>
</organism>
<accession>A0A917H2U3</accession>
<reference evidence="2" key="1">
    <citation type="journal article" date="2014" name="Int. J. Syst. Evol. Microbiol.">
        <title>Complete genome sequence of Corynebacterium casei LMG S-19264T (=DSM 44701T), isolated from a smear-ripened cheese.</title>
        <authorList>
            <consortium name="US DOE Joint Genome Institute (JGI-PGF)"/>
            <person name="Walter F."/>
            <person name="Albersmeier A."/>
            <person name="Kalinowski J."/>
            <person name="Ruckert C."/>
        </authorList>
    </citation>
    <scope>NUCLEOTIDE SEQUENCE</scope>
    <source>
        <strain evidence="2">CGMCC 1.12754</strain>
    </source>
</reference>
<dbReference type="InterPro" id="IPR025571">
    <property type="entry name" value="YqfQ"/>
</dbReference>
<name>A0A917H2U3_9BACI</name>
<feature type="region of interest" description="Disordered" evidence="1">
    <location>
        <begin position="143"/>
        <end position="162"/>
    </location>
</feature>
<dbReference type="AlphaFoldDB" id="A0A917H2U3"/>
<protein>
    <recommendedName>
        <fullName evidence="4">YqfQ-like protein</fullName>
    </recommendedName>
</protein>
<feature type="compositionally biased region" description="Basic and acidic residues" evidence="1">
    <location>
        <begin position="143"/>
        <end position="152"/>
    </location>
</feature>
<sequence>MVFPIQRPPNFPANQFQRMPNHPMFPNQDLYGPARGNSGNMIQNMLQRFLPAQGIQQGAGLPARAVGGLSGTINNVQQVLKVVQSTAPIVQQYGPMVKNLPKMYRLMKALKEDDDDEQNIDTDSQVNESIDLNEESIQIDDHKVNIKSDKSRQGLSKPKLYI</sequence>
<dbReference type="Pfam" id="PF14181">
    <property type="entry name" value="YqfQ"/>
    <property type="match status" value="1"/>
</dbReference>
<evidence type="ECO:0008006" key="4">
    <source>
        <dbReference type="Google" id="ProtNLM"/>
    </source>
</evidence>
<evidence type="ECO:0000313" key="3">
    <source>
        <dbReference type="Proteomes" id="UP000622860"/>
    </source>
</evidence>
<evidence type="ECO:0000313" key="2">
    <source>
        <dbReference type="EMBL" id="GGG65751.1"/>
    </source>
</evidence>
<gene>
    <name evidence="2" type="ORF">GCM10011398_06750</name>
</gene>